<protein>
    <submittedName>
        <fullName evidence="1">Uncharacterized protein</fullName>
    </submittedName>
</protein>
<dbReference type="AlphaFoldDB" id="A0A6I2UXA5"/>
<proteinExistence type="predicted"/>
<dbReference type="Proteomes" id="UP000430222">
    <property type="component" value="Unassembled WGS sequence"/>
</dbReference>
<accession>A0A6I2UXA5</accession>
<sequence>MREHALSLAGTQLVQLAMDVHQLPVAKLKALMEPAFEQAGLRKQQAGAVKSILVLLFDAVGDTVLTTGFMRQLCRNRYWPFSAIRWTRMIFCQGYSVVFIALRRGRSLISPCARIRQLGVAKRKSSMVVAVARPRIALRLSRPKKS</sequence>
<reference evidence="1 2" key="1">
    <citation type="submission" date="2019-08" db="EMBL/GenBank/DDBJ databases">
        <title>In-depth cultivation of the pig gut microbiome towards novel bacterial diversity and tailored functional studies.</title>
        <authorList>
            <person name="Wylensek D."/>
            <person name="Hitch T.C.A."/>
            <person name="Clavel T."/>
        </authorList>
    </citation>
    <scope>NUCLEOTIDE SEQUENCE [LARGE SCALE GENOMIC DNA]</scope>
    <source>
        <strain evidence="2">WCA-380-WT-3B3</strain>
    </source>
</reference>
<keyword evidence="2" id="KW-1185">Reference proteome</keyword>
<evidence type="ECO:0000313" key="1">
    <source>
        <dbReference type="EMBL" id="MSV25009.1"/>
    </source>
</evidence>
<gene>
    <name evidence="1" type="ORF">FYJ78_07400</name>
</gene>
<organism evidence="1 2">
    <name type="scientific">Selenomonas montiformis</name>
    <dbReference type="NCBI Taxonomy" id="2652285"/>
    <lineage>
        <taxon>Bacteria</taxon>
        <taxon>Bacillati</taxon>
        <taxon>Bacillota</taxon>
        <taxon>Negativicutes</taxon>
        <taxon>Selenomonadales</taxon>
        <taxon>Selenomonadaceae</taxon>
        <taxon>Selenomonas</taxon>
    </lineage>
</organism>
<comment type="caution">
    <text evidence="1">The sequence shown here is derived from an EMBL/GenBank/DDBJ whole genome shotgun (WGS) entry which is preliminary data.</text>
</comment>
<evidence type="ECO:0000313" key="2">
    <source>
        <dbReference type="Proteomes" id="UP000430222"/>
    </source>
</evidence>
<dbReference type="RefSeq" id="WP_154620783.1">
    <property type="nucleotide sequence ID" value="NZ_VUNL01000007.1"/>
</dbReference>
<dbReference type="EMBL" id="VUNL01000007">
    <property type="protein sequence ID" value="MSV25009.1"/>
    <property type="molecule type" value="Genomic_DNA"/>
</dbReference>
<name>A0A6I2UXA5_9FIRM</name>